<accession>A0A6N7YW78</accession>
<evidence type="ECO:0000313" key="3">
    <source>
        <dbReference type="EMBL" id="MTD56192.1"/>
    </source>
</evidence>
<dbReference type="InterPro" id="IPR036812">
    <property type="entry name" value="NAD(P)_OxRdtase_dom_sf"/>
</dbReference>
<dbReference type="Proteomes" id="UP000440096">
    <property type="component" value="Unassembled WGS sequence"/>
</dbReference>
<dbReference type="GO" id="GO:0005829">
    <property type="term" value="C:cytosol"/>
    <property type="evidence" value="ECO:0007669"/>
    <property type="project" value="TreeGrafter"/>
</dbReference>
<sequence>MTAINASSPRNPPSGLARLNARSIARIGYGAMQLEHGDDESAHAVLRRAVELGVEHIDTAQFYGAGRVNERIRAALHPYPERLVLVSKIGATSDPDGEYGLRPAQRPAEMRAAVEDNLRSLRLERLEVVNFYPMYRTDGVPAAQRVDFDDQLAELIALRDAGKIGGFGLSHIGADDLYRALPAGVICVQNSYSIVDRSAEPLLRICREHDIAWVPYFPLGSGFPGLPRVTGQAAVRTVATRLGVTPAQVGLAWILTRSPQALLIPGTRTVAHLEENLAAGRVTLDEESLSILE</sequence>
<evidence type="ECO:0000259" key="2">
    <source>
        <dbReference type="Pfam" id="PF00248"/>
    </source>
</evidence>
<dbReference type="PRINTS" id="PR00069">
    <property type="entry name" value="ALDKETRDTASE"/>
</dbReference>
<reference evidence="3 4" key="1">
    <citation type="submission" date="2019-11" db="EMBL/GenBank/DDBJ databases">
        <title>Draft genome of Amycolatopsis RM579.</title>
        <authorList>
            <person name="Duangmal K."/>
            <person name="Mingma R."/>
        </authorList>
    </citation>
    <scope>NUCLEOTIDE SEQUENCE [LARGE SCALE GENOMIC DNA]</scope>
    <source>
        <strain evidence="3 4">RM579</strain>
    </source>
</reference>
<keyword evidence="1" id="KW-0560">Oxidoreductase</keyword>
<dbReference type="OrthoDB" id="3216283at2"/>
<keyword evidence="4" id="KW-1185">Reference proteome</keyword>
<evidence type="ECO:0000256" key="1">
    <source>
        <dbReference type="ARBA" id="ARBA00023002"/>
    </source>
</evidence>
<dbReference type="Gene3D" id="3.20.20.100">
    <property type="entry name" value="NADP-dependent oxidoreductase domain"/>
    <property type="match status" value="1"/>
</dbReference>
<dbReference type="PANTHER" id="PTHR43364">
    <property type="entry name" value="NADH-SPECIFIC METHYLGLYOXAL REDUCTASE-RELATED"/>
    <property type="match status" value="1"/>
</dbReference>
<gene>
    <name evidence="3" type="ORF">GKO32_19740</name>
</gene>
<dbReference type="InterPro" id="IPR023210">
    <property type="entry name" value="NADP_OxRdtase_dom"/>
</dbReference>
<name>A0A6N7YW78_9PSEU</name>
<dbReference type="EMBL" id="WMBA01000031">
    <property type="protein sequence ID" value="MTD56192.1"/>
    <property type="molecule type" value="Genomic_DNA"/>
</dbReference>
<comment type="caution">
    <text evidence="3">The sequence shown here is derived from an EMBL/GenBank/DDBJ whole genome shotgun (WGS) entry which is preliminary data.</text>
</comment>
<organism evidence="3 4">
    <name type="scientific">Amycolatopsis pithecellobii</name>
    <dbReference type="NCBI Taxonomy" id="664692"/>
    <lineage>
        <taxon>Bacteria</taxon>
        <taxon>Bacillati</taxon>
        <taxon>Actinomycetota</taxon>
        <taxon>Actinomycetes</taxon>
        <taxon>Pseudonocardiales</taxon>
        <taxon>Pseudonocardiaceae</taxon>
        <taxon>Amycolatopsis</taxon>
    </lineage>
</organism>
<evidence type="ECO:0000313" key="4">
    <source>
        <dbReference type="Proteomes" id="UP000440096"/>
    </source>
</evidence>
<dbReference type="AlphaFoldDB" id="A0A6N7YW78"/>
<proteinExistence type="predicted"/>
<dbReference type="InterPro" id="IPR020471">
    <property type="entry name" value="AKR"/>
</dbReference>
<feature type="domain" description="NADP-dependent oxidoreductase" evidence="2">
    <location>
        <begin position="26"/>
        <end position="292"/>
    </location>
</feature>
<dbReference type="GO" id="GO:0016491">
    <property type="term" value="F:oxidoreductase activity"/>
    <property type="evidence" value="ECO:0007669"/>
    <property type="project" value="UniProtKB-KW"/>
</dbReference>
<dbReference type="InterPro" id="IPR050523">
    <property type="entry name" value="AKR_Detox_Biosynth"/>
</dbReference>
<dbReference type="CDD" id="cd19088">
    <property type="entry name" value="AKR_AKR13B1"/>
    <property type="match status" value="1"/>
</dbReference>
<dbReference type="PANTHER" id="PTHR43364:SF4">
    <property type="entry name" value="NAD(P)-LINKED OXIDOREDUCTASE SUPERFAMILY PROTEIN"/>
    <property type="match status" value="1"/>
</dbReference>
<protein>
    <submittedName>
        <fullName evidence="3">Aldo/keto reductase</fullName>
    </submittedName>
</protein>
<dbReference type="SUPFAM" id="SSF51430">
    <property type="entry name" value="NAD(P)-linked oxidoreductase"/>
    <property type="match status" value="1"/>
</dbReference>
<dbReference type="Pfam" id="PF00248">
    <property type="entry name" value="Aldo_ket_red"/>
    <property type="match status" value="1"/>
</dbReference>
<dbReference type="RefSeq" id="WP_154758366.1">
    <property type="nucleotide sequence ID" value="NZ_WMBA01000031.1"/>
</dbReference>